<dbReference type="RefSeq" id="WP_388349441.1">
    <property type="nucleotide sequence ID" value="NZ_JBIAFJ010000020.1"/>
</dbReference>
<comment type="caution">
    <text evidence="1">The sequence shown here is derived from an EMBL/GenBank/DDBJ whole genome shotgun (WGS) entry which is preliminary data.</text>
</comment>
<protein>
    <recommendedName>
        <fullName evidence="3">PE-PGRS family protein</fullName>
    </recommendedName>
</protein>
<dbReference type="EMBL" id="JBIAFJ010000020">
    <property type="protein sequence ID" value="MFE9172096.1"/>
    <property type="molecule type" value="Genomic_DNA"/>
</dbReference>
<proteinExistence type="predicted"/>
<evidence type="ECO:0000313" key="2">
    <source>
        <dbReference type="Proteomes" id="UP001601197"/>
    </source>
</evidence>
<evidence type="ECO:0000313" key="1">
    <source>
        <dbReference type="EMBL" id="MFE9172096.1"/>
    </source>
</evidence>
<organism evidence="1 2">
    <name type="scientific">Streptomyces kebangsaanensis</name>
    <dbReference type="NCBI Taxonomy" id="864058"/>
    <lineage>
        <taxon>Bacteria</taxon>
        <taxon>Bacillati</taxon>
        <taxon>Actinomycetota</taxon>
        <taxon>Actinomycetes</taxon>
        <taxon>Kitasatosporales</taxon>
        <taxon>Streptomycetaceae</taxon>
        <taxon>Streptomyces</taxon>
    </lineage>
</organism>
<gene>
    <name evidence="1" type="ORF">ACFYNZ_21880</name>
</gene>
<keyword evidence="2" id="KW-1185">Reference proteome</keyword>
<dbReference type="Proteomes" id="UP001601197">
    <property type="component" value="Unassembled WGS sequence"/>
</dbReference>
<reference evidence="1 2" key="1">
    <citation type="submission" date="2024-10" db="EMBL/GenBank/DDBJ databases">
        <title>The Natural Products Discovery Center: Release of the First 8490 Sequenced Strains for Exploring Actinobacteria Biosynthetic Diversity.</title>
        <authorList>
            <person name="Kalkreuter E."/>
            <person name="Kautsar S.A."/>
            <person name="Yang D."/>
            <person name="Bader C.D."/>
            <person name="Teijaro C.N."/>
            <person name="Fluegel L."/>
            <person name="Davis C.M."/>
            <person name="Simpson J.R."/>
            <person name="Lauterbach L."/>
            <person name="Steele A.D."/>
            <person name="Gui C."/>
            <person name="Meng S."/>
            <person name="Li G."/>
            <person name="Viehrig K."/>
            <person name="Ye F."/>
            <person name="Su P."/>
            <person name="Kiefer A.F."/>
            <person name="Nichols A."/>
            <person name="Cepeda A.J."/>
            <person name="Yan W."/>
            <person name="Fan B."/>
            <person name="Jiang Y."/>
            <person name="Adhikari A."/>
            <person name="Zheng C.-J."/>
            <person name="Schuster L."/>
            <person name="Cowan T.M."/>
            <person name="Smanski M.J."/>
            <person name="Chevrette M.G."/>
            <person name="De Carvalho L.P.S."/>
            <person name="Shen B."/>
        </authorList>
    </citation>
    <scope>NUCLEOTIDE SEQUENCE [LARGE SCALE GENOMIC DNA]</scope>
    <source>
        <strain evidence="1 2">NPDC007147</strain>
    </source>
</reference>
<evidence type="ECO:0008006" key="3">
    <source>
        <dbReference type="Google" id="ProtNLM"/>
    </source>
</evidence>
<accession>A0ABW6KW54</accession>
<name>A0ABW6KW54_9ACTN</name>
<sequence>MEPGLIADWAVWGKVPRTNSGYQVLAAHPPDRSADFNAAIHHWSPGTPVHGDQLPWITVGCATAPDGTSTIGVFLLDATDTVDRANRAIYRITHFAVPYEAVHAAELGWCALARAALDAAPRLTGPGAGPAVLSFPADDRLLTRIGPLVTTRVSEGPLWLAAAAAHLLDGTLVVTGARDWEPLELLLVLDTVAALLPFGMRSTLSAATRTSSGSEVPMRLYWGAAADSPGQAGLAWGDKEPDLGALSPSARSYHDLLIRSWTEHGGERVLRHLADAREPLDITAPDAHARAREVLAALNPALALAQEVREGHEVTGERVDLALGRPEIDPESLAVLAGRKLAGPSTDLAALAPHMSEPGVSQPYRAKLIDDLLDGRTDIARSNFESMRAALPDTREGLEGLDGALAFVIEQVRGTCPESAPDPVAEQLLPTVAPFTAGTMSFTQCLLRTVPGLAGRLVRVLCEGPDPARALLAWLRWLCDGPGSEIAGSPELPLLLGLLSSGSHPPEAHRKWAAGHPGAAARLLEAAVACGHADSVLQPGFFHGLVDCAFRTTPSADGEAPQAVLGRALSRRPAELRPETAARWDVLCVLTGLPPSGFTTLVPTAQRPGCRGPDGRVDTYAATLRAELDPRAARQYATTVVHRLLEDVLTVDADSGEGPGPAARELTLRILDWPGHHPQAVLGAVERLATRAPRWNETAEDRQWLERIAERMPRLRSALALREVHRVAEGASGTREDCEALAAQACAARRAGVENDLLCAAVEDWAVRGRVGERVLEFLEAYQRQWASYDGDSRALEEREHLESALARSGSDRRVLQHYCDHAIRRLTQRRSDTVREIRRLQHDQSLFEQQIGYLRRLNASAFRTRF</sequence>